<evidence type="ECO:0000313" key="2">
    <source>
        <dbReference type="EMBL" id="KWZ44954.1"/>
    </source>
</evidence>
<accession>A0ABR5TLF9</accession>
<dbReference type="EMBL" id="LNJQ01000001">
    <property type="protein sequence ID" value="KWZ44954.1"/>
    <property type="molecule type" value="Genomic_DNA"/>
</dbReference>
<sequence>MKFPVCTLACTFALTLGAAAHAAPKLTPAQCSDYPFAHTNGPVTRAQLMNELSELESVGYNPSAGDENGYPDDIDDAQQKLMQKYQTDCVGAGGSISSNGN</sequence>
<gene>
    <name evidence="2" type="ORF">WS72_17280</name>
</gene>
<keyword evidence="1" id="KW-0732">Signal</keyword>
<organism evidence="2 3">
    <name type="scientific">Burkholderia savannae</name>
    <dbReference type="NCBI Taxonomy" id="1637837"/>
    <lineage>
        <taxon>Bacteria</taxon>
        <taxon>Pseudomonadati</taxon>
        <taxon>Pseudomonadota</taxon>
        <taxon>Betaproteobacteria</taxon>
        <taxon>Burkholderiales</taxon>
        <taxon>Burkholderiaceae</taxon>
        <taxon>Burkholderia</taxon>
        <taxon>pseudomallei group</taxon>
    </lineage>
</organism>
<protein>
    <recommendedName>
        <fullName evidence="4">DUF4148 domain-containing protein</fullName>
    </recommendedName>
</protein>
<dbReference type="InterPro" id="IPR025421">
    <property type="entry name" value="DUF4148"/>
</dbReference>
<name>A0ABR5TLF9_9BURK</name>
<comment type="caution">
    <text evidence="2">The sequence shown here is derived from an EMBL/GenBank/DDBJ whole genome shotgun (WGS) entry which is preliminary data.</text>
</comment>
<evidence type="ECO:0008006" key="4">
    <source>
        <dbReference type="Google" id="ProtNLM"/>
    </source>
</evidence>
<evidence type="ECO:0000256" key="1">
    <source>
        <dbReference type="SAM" id="SignalP"/>
    </source>
</evidence>
<dbReference type="RefSeq" id="WP_038748633.1">
    <property type="nucleotide sequence ID" value="NZ_CP013417.1"/>
</dbReference>
<reference evidence="2 3" key="1">
    <citation type="submission" date="2015-11" db="EMBL/GenBank/DDBJ databases">
        <authorList>
            <person name="Sahl J."/>
            <person name="Wagner D."/>
            <person name="Keim P."/>
        </authorList>
    </citation>
    <scope>NUCLEOTIDE SEQUENCE [LARGE SCALE GENOMIC DNA]</scope>
    <source>
        <strain evidence="2 3">BDU18</strain>
    </source>
</reference>
<evidence type="ECO:0000313" key="3">
    <source>
        <dbReference type="Proteomes" id="UP000070255"/>
    </source>
</evidence>
<keyword evidence="3" id="KW-1185">Reference proteome</keyword>
<feature type="chain" id="PRO_5046264147" description="DUF4148 domain-containing protein" evidence="1">
    <location>
        <begin position="23"/>
        <end position="101"/>
    </location>
</feature>
<feature type="signal peptide" evidence="1">
    <location>
        <begin position="1"/>
        <end position="22"/>
    </location>
</feature>
<dbReference type="Proteomes" id="UP000070255">
    <property type="component" value="Unassembled WGS sequence"/>
</dbReference>
<dbReference type="Pfam" id="PF13663">
    <property type="entry name" value="DUF4148"/>
    <property type="match status" value="1"/>
</dbReference>
<proteinExistence type="predicted"/>